<dbReference type="STRING" id="3469.A0A4Y7IJX2"/>
<dbReference type="Pfam" id="PF23243">
    <property type="entry name" value="HEAT_HEATR1"/>
    <property type="match status" value="1"/>
</dbReference>
<evidence type="ECO:0000313" key="8">
    <source>
        <dbReference type="EMBL" id="RZC48060.1"/>
    </source>
</evidence>
<keyword evidence="9" id="KW-1185">Reference proteome</keyword>
<proteinExistence type="inferred from homology"/>
<evidence type="ECO:0000256" key="5">
    <source>
        <dbReference type="ARBA" id="ARBA00023242"/>
    </source>
</evidence>
<dbReference type="GO" id="GO:0000462">
    <property type="term" value="P:maturation of SSU-rRNA from tricistronic rRNA transcript (SSU-rRNA, 5.8S rRNA, LSU-rRNA)"/>
    <property type="evidence" value="ECO:0007669"/>
    <property type="project" value="TreeGrafter"/>
</dbReference>
<dbReference type="InterPro" id="IPR011989">
    <property type="entry name" value="ARM-like"/>
</dbReference>
<keyword evidence="4" id="KW-0698">rRNA processing</keyword>
<dbReference type="GO" id="GO:0030686">
    <property type="term" value="C:90S preribosome"/>
    <property type="evidence" value="ECO:0007669"/>
    <property type="project" value="TreeGrafter"/>
</dbReference>
<dbReference type="InterPro" id="IPR040191">
    <property type="entry name" value="UTP10"/>
</dbReference>
<gene>
    <name evidence="8" type="ORF">C5167_040997</name>
</gene>
<organism evidence="8 9">
    <name type="scientific">Papaver somniferum</name>
    <name type="common">Opium poppy</name>
    <dbReference type="NCBI Taxonomy" id="3469"/>
    <lineage>
        <taxon>Eukaryota</taxon>
        <taxon>Viridiplantae</taxon>
        <taxon>Streptophyta</taxon>
        <taxon>Embryophyta</taxon>
        <taxon>Tracheophyta</taxon>
        <taxon>Spermatophyta</taxon>
        <taxon>Magnoliopsida</taxon>
        <taxon>Ranunculales</taxon>
        <taxon>Papaveraceae</taxon>
        <taxon>Papaveroideae</taxon>
        <taxon>Papaver</taxon>
    </lineage>
</organism>
<feature type="domain" description="BP28 C-terminal" evidence="7">
    <location>
        <begin position="1840"/>
        <end position="2011"/>
    </location>
</feature>
<dbReference type="Pfam" id="PF08146">
    <property type="entry name" value="BP28CT"/>
    <property type="match status" value="1"/>
</dbReference>
<evidence type="ECO:0000259" key="7">
    <source>
        <dbReference type="SMART" id="SM01036"/>
    </source>
</evidence>
<dbReference type="GO" id="GO:0032040">
    <property type="term" value="C:small-subunit processome"/>
    <property type="evidence" value="ECO:0007669"/>
    <property type="project" value="TreeGrafter"/>
</dbReference>
<dbReference type="GO" id="GO:0034455">
    <property type="term" value="C:t-UTP complex"/>
    <property type="evidence" value="ECO:0007669"/>
    <property type="project" value="TreeGrafter"/>
</dbReference>
<dbReference type="Gramene" id="RZC48060">
    <property type="protein sequence ID" value="RZC48060"/>
    <property type="gene ID" value="C5167_040997"/>
</dbReference>
<dbReference type="OMA" id="NDVMWKQ"/>
<dbReference type="Proteomes" id="UP000316621">
    <property type="component" value="Chromosome 1"/>
</dbReference>
<dbReference type="GO" id="GO:0045943">
    <property type="term" value="P:positive regulation of transcription by RNA polymerase I"/>
    <property type="evidence" value="ECO:0007669"/>
    <property type="project" value="TreeGrafter"/>
</dbReference>
<dbReference type="Pfam" id="PF12397">
    <property type="entry name" value="U3snoRNP10"/>
    <property type="match status" value="1"/>
</dbReference>
<reference evidence="8 9" key="1">
    <citation type="journal article" date="2018" name="Science">
        <title>The opium poppy genome and morphinan production.</title>
        <authorList>
            <person name="Guo L."/>
            <person name="Winzer T."/>
            <person name="Yang X."/>
            <person name="Li Y."/>
            <person name="Ning Z."/>
            <person name="He Z."/>
            <person name="Teodor R."/>
            <person name="Lu Y."/>
            <person name="Bowser T.A."/>
            <person name="Graham I.A."/>
            <person name="Ye K."/>
        </authorList>
    </citation>
    <scope>NUCLEOTIDE SEQUENCE [LARGE SCALE GENOMIC DNA]</scope>
    <source>
        <strain evidence="9">cv. HN1</strain>
        <tissue evidence="8">Leaves</tissue>
    </source>
</reference>
<dbReference type="Pfam" id="PF24477">
    <property type="entry name" value="ARM_At3g06530"/>
    <property type="match status" value="1"/>
</dbReference>
<dbReference type="SUPFAM" id="SSF48371">
    <property type="entry name" value="ARM repeat"/>
    <property type="match status" value="2"/>
</dbReference>
<comment type="similarity">
    <text evidence="2">Belongs to the HEATR1/UTP10 family.</text>
</comment>
<protein>
    <recommendedName>
        <fullName evidence="7">BP28 C-terminal domain-containing protein</fullName>
    </recommendedName>
</protein>
<comment type="subcellular location">
    <subcellularLocation>
        <location evidence="1">Nucleus</location>
        <location evidence="1">Nucleolus</location>
    </subcellularLocation>
</comment>
<dbReference type="OrthoDB" id="31183at2759"/>
<dbReference type="InterPro" id="IPR056473">
    <property type="entry name" value="HEAT_Utp10/HEAT1"/>
</dbReference>
<evidence type="ECO:0000256" key="4">
    <source>
        <dbReference type="ARBA" id="ARBA00022552"/>
    </source>
</evidence>
<evidence type="ECO:0000256" key="3">
    <source>
        <dbReference type="ARBA" id="ARBA00022517"/>
    </source>
</evidence>
<dbReference type="PANTHER" id="PTHR13457">
    <property type="entry name" value="BAP28"/>
    <property type="match status" value="1"/>
</dbReference>
<dbReference type="InterPro" id="IPR022125">
    <property type="entry name" value="U3snoRNP10_N"/>
</dbReference>
<keyword evidence="3" id="KW-0690">Ribosome biogenesis</keyword>
<dbReference type="Gene3D" id="1.25.10.10">
    <property type="entry name" value="Leucine-rich Repeat Variant"/>
    <property type="match status" value="2"/>
</dbReference>
<dbReference type="GO" id="GO:0030515">
    <property type="term" value="F:snoRNA binding"/>
    <property type="evidence" value="ECO:0007669"/>
    <property type="project" value="TreeGrafter"/>
</dbReference>
<dbReference type="InterPro" id="IPR016024">
    <property type="entry name" value="ARM-type_fold"/>
</dbReference>
<evidence type="ECO:0000256" key="1">
    <source>
        <dbReference type="ARBA" id="ARBA00004604"/>
    </source>
</evidence>
<dbReference type="EMBL" id="CM010715">
    <property type="protein sequence ID" value="RZC48060.1"/>
    <property type="molecule type" value="Genomic_DNA"/>
</dbReference>
<dbReference type="InterPro" id="IPR012954">
    <property type="entry name" value="BP28_C_dom"/>
</dbReference>
<dbReference type="SMART" id="SM01036">
    <property type="entry name" value="BP28CT"/>
    <property type="match status" value="1"/>
</dbReference>
<evidence type="ECO:0000313" key="9">
    <source>
        <dbReference type="Proteomes" id="UP000316621"/>
    </source>
</evidence>
<keyword evidence="5" id="KW-0539">Nucleus</keyword>
<keyword evidence="6" id="KW-0687">Ribonucleoprotein</keyword>
<sequence length="2153" mass="238906">MATTLEAQLRIIKSLNNLEIKSTKKPFTNPSILYDPRVAADLDIDSLYSIAISSLDVLVKSELRFEAYKNSLFSYKSRELNRALQGRVENEEIDVSISSYLRLLSGYLLVDSALHTLEYLVRRYMVHVYNIDELVNCALPYHDTAAFVRIVQIVQLQNSKWGFLEAVQKSGAPPPRSVLVQQCVRDRGLLVTLCDYAMPAKKYQPSVVVISFFTAVAVEVFGALTVIDADTVRKVIQFVFKGLDPNANASPDHKAGALMIASLLANRAALASDIIKNLIGSIARIAQKDAKEFADLPWLRTSLMAIISIVQSQSVQIFPKKAVETLNEIRDFAGVLFGLSNEFNIETFLTVYLESLVNYSSSDEYCRSALISTLETVNVKDHIHNIVIKVLTSCTALSKRMGKSELPDSGCWAKQVFVVIDKNYPSELRGAVRKFLEDSSEKTKKGDSVFEVLCMMFDGSVDASLPVTDSKLWFSLEHPKPEIRKATLSSLSKSKILKAEAVDSQKLASIQQAISRRLQDDDLSVVQAALSLDGLTRVISGPDLLESLRDILVRCAEITSVTLVPSEASAVARSCLECAILNFKDLTEYKKEVARMLFPLLLVLPKTQKLNLKALKLATEIQWSFYKNISLSCDLISSGQDKKLETSSTEINMKTICAFGETFAAQPVECLTWLIECSNDSELSKTLIFLVILQSLNTEKKDPSGFAILFQACFPVLKQEWSVYESTSCNLPEQEFTVEKLERGCSDFLGQLSKSNFKALNANILVCIFWRLLQAFVSAVQLSSTDQADSGELLSTLHELFVFFATSRLAHVLRGQFHSVVAKCNISPVSFLSKYFTEEGVPVAVQIESLHSIASTCSQLSLEKSIRDGHFLPLLSFPSVLVPLSSENKDIRAAAVTCMEGLDALGQYVFKSSGKNGNDAMLTRSTWTPSLGKLLELIVQQKRLILSDGDFIPSFFTAVLGPPCNSLVVPQSIDESFDERTKEAILLFVLKSALKLSPYGKLVILSLFKGMSSSIMHISGVKSLLSELLERRSQCFSPNKSFQALSTIEIETLCILLEGCASSSASSAETIWSEHLIKALKVDSEPPEDPAIIRPCVTVLQNLSCSLYNCLNTETQDQVFQNLVFLFRNDCGEIQNAAKDALLRINVTSLTVSKLLKLILAKEGQLSLSSSGKKKKKQVKQLSDPLQHDLFYKEGSMVTFLSSLLDALLMKKTIENRVSLIGPLFEVLEKVFSDDWLAGKAQNSSDVTQTTGSTVTYVQQAVLSVLEDITTSLFSAVPLEENISNKLDIKLLVECARAAKDALARNHAFSLLTSIAKVAPQKVLDHIFGIFTVIGESAVSQSDSYSQTVFEDLISTVVPYWISKTNNPEELLQIFIKVLPEIAECRRIKLVVFLLRVLGERTTLASVFILLIRSLISRTSMSLESSASSVTSKEWEYLFAAQLCEQYSCIIWLPSLVSLLQQISAGNQSEEQLAELLLGMQFVAHKLQDTELIFKIESGEDSDEIQRSLGALLEQVVSHLELLDGRGKQSKVTNSVKKELRDCMHAVLKTITREMVPSSYFKGIVLLLDHSNGKVKKKALGLLCETIRERDMVKPKRKGKSNLKHESASSWVDLDECSLKSFEGMCSKILHLVDSSTDESSVPVKLSALSAFEVLANKFPSQDSIFNSCLESVTKQIASENLAVSSSCLRTTGALVNVLGPRALSELPHIMDYLLKRAHNIASSAKVLKNSHEKAGLQDSLLTSVLVTLEAVVDKLGGFLNPYLEDIIELMVLHPEYASGSDIKLKAKADTVRRLVCEKVPVRLTVAPLLKVYREAVQSGESSLSVTFGMLSNLIGTMDRSAIGMYHVRIFELCLLALDLRRESPVSVKRIDIVEESVIDSMIVLSLKLTENMFKPLFLRSLEWAESEVEGPGSTESRKLDRTISFYRLISKLVERHRSLFVPYFKYLLDGCTLYLTQDALSVGLTPKRKKSKVAEVVTTSKGEISPRQWHLRALMVSSLHKCFVYDAGSLQFLDATNFQTLLKPIVAQLVVDPPSSLQEFPDAPSVEEVNDSLVACLGQMAVTSGSDLLWKPLNHEVLMQTRSEKIRARILGLRVIKYMVENLKEEYLTLLPETIPFLGELLEDMELPVKTLAQEILKEMETLSGENLRDYL</sequence>
<dbReference type="InterPro" id="IPR056384">
    <property type="entry name" value="ARM_At3g06530"/>
</dbReference>
<evidence type="ECO:0000256" key="6">
    <source>
        <dbReference type="ARBA" id="ARBA00023274"/>
    </source>
</evidence>
<accession>A0A4Y7IJX2</accession>
<name>A0A4Y7IJX2_PAPSO</name>
<evidence type="ECO:0000256" key="2">
    <source>
        <dbReference type="ARBA" id="ARBA00010559"/>
    </source>
</evidence>
<dbReference type="PANTHER" id="PTHR13457:SF1">
    <property type="entry name" value="HEAT REPEAT-CONTAINING PROTEIN 1"/>
    <property type="match status" value="1"/>
</dbReference>